<dbReference type="AlphaFoldDB" id="A0A4Y2C5H2"/>
<organism evidence="2 3">
    <name type="scientific">Araneus ventricosus</name>
    <name type="common">Orbweaver spider</name>
    <name type="synonym">Epeira ventricosa</name>
    <dbReference type="NCBI Taxonomy" id="182803"/>
    <lineage>
        <taxon>Eukaryota</taxon>
        <taxon>Metazoa</taxon>
        <taxon>Ecdysozoa</taxon>
        <taxon>Arthropoda</taxon>
        <taxon>Chelicerata</taxon>
        <taxon>Arachnida</taxon>
        <taxon>Araneae</taxon>
        <taxon>Araneomorphae</taxon>
        <taxon>Entelegynae</taxon>
        <taxon>Araneoidea</taxon>
        <taxon>Araneidae</taxon>
        <taxon>Araneus</taxon>
    </lineage>
</organism>
<keyword evidence="1" id="KW-1133">Transmembrane helix</keyword>
<accession>A0A4Y2C5H2</accession>
<keyword evidence="1" id="KW-0812">Transmembrane</keyword>
<dbReference type="EMBL" id="BGPR01000143">
    <property type="protein sequence ID" value="GBL98876.1"/>
    <property type="molecule type" value="Genomic_DNA"/>
</dbReference>
<keyword evidence="1" id="KW-0472">Membrane</keyword>
<gene>
    <name evidence="2" type="ORF">AVEN_165706_1</name>
</gene>
<evidence type="ECO:0000256" key="1">
    <source>
        <dbReference type="SAM" id="Phobius"/>
    </source>
</evidence>
<keyword evidence="3" id="KW-1185">Reference proteome</keyword>
<evidence type="ECO:0000313" key="2">
    <source>
        <dbReference type="EMBL" id="GBL98876.1"/>
    </source>
</evidence>
<proteinExistence type="predicted"/>
<evidence type="ECO:0000313" key="3">
    <source>
        <dbReference type="Proteomes" id="UP000499080"/>
    </source>
</evidence>
<comment type="caution">
    <text evidence="2">The sequence shown here is derived from an EMBL/GenBank/DDBJ whole genome shotgun (WGS) entry which is preliminary data.</text>
</comment>
<sequence length="94" mass="10809">MVCNNISASTLGLILGKTFFFCPYLLLTRRDWRTNSIFLEKASPELRRRNIESCNIWSHVLFIIALLQRSLKLSHVAFVTTCSHAKNDSFVLYG</sequence>
<dbReference type="Proteomes" id="UP000499080">
    <property type="component" value="Unassembled WGS sequence"/>
</dbReference>
<feature type="transmembrane region" description="Helical" evidence="1">
    <location>
        <begin position="6"/>
        <end position="27"/>
    </location>
</feature>
<reference evidence="2 3" key="1">
    <citation type="journal article" date="2019" name="Sci. Rep.">
        <title>Orb-weaving spider Araneus ventricosus genome elucidates the spidroin gene catalogue.</title>
        <authorList>
            <person name="Kono N."/>
            <person name="Nakamura H."/>
            <person name="Ohtoshi R."/>
            <person name="Moran D.A.P."/>
            <person name="Shinohara A."/>
            <person name="Yoshida Y."/>
            <person name="Fujiwara M."/>
            <person name="Mori M."/>
            <person name="Tomita M."/>
            <person name="Arakawa K."/>
        </authorList>
    </citation>
    <scope>NUCLEOTIDE SEQUENCE [LARGE SCALE GENOMIC DNA]</scope>
</reference>
<name>A0A4Y2C5H2_ARAVE</name>
<protein>
    <submittedName>
        <fullName evidence="2">Uncharacterized protein</fullName>
    </submittedName>
</protein>